<dbReference type="STRING" id="1618345.UT18_C0022G0012"/>
<sequence length="231" mass="26747">MVNKIKKELPIELSLATGIVLTGIWFYLTDREIDVIIQILIFTAILWYSLETRLVKKSMVEQNELEKRPIIDLYLRDEPSGNGTKEIFKIRNIGRGVAYNVEIEEIKSGDFSYQFYIQQANSILAPLNDEKPLSMVTTTKANGMIMHDVEDFKREAAKKPNQFAAFLITYENIENKKFYSIFKFYNRIPLPKPSEPSIQFIKSDEGNINPKKVHVLCDAEKTRKSVYAVKR</sequence>
<keyword evidence="1" id="KW-1133">Transmembrane helix</keyword>
<accession>A0A0G0LN66</accession>
<organism evidence="2 3">
    <name type="scientific">candidate division CPR2 bacterium GW2011_GWC2_39_10</name>
    <dbReference type="NCBI Taxonomy" id="1618345"/>
    <lineage>
        <taxon>Bacteria</taxon>
        <taxon>Bacteria division CPR2</taxon>
    </lineage>
</organism>
<dbReference type="Proteomes" id="UP000034207">
    <property type="component" value="Unassembled WGS sequence"/>
</dbReference>
<evidence type="ECO:0000256" key="1">
    <source>
        <dbReference type="SAM" id="Phobius"/>
    </source>
</evidence>
<feature type="transmembrane region" description="Helical" evidence="1">
    <location>
        <begin position="9"/>
        <end position="27"/>
    </location>
</feature>
<feature type="transmembrane region" description="Helical" evidence="1">
    <location>
        <begin position="33"/>
        <end position="50"/>
    </location>
</feature>
<comment type="caution">
    <text evidence="2">The sequence shown here is derived from an EMBL/GenBank/DDBJ whole genome shotgun (WGS) entry which is preliminary data.</text>
</comment>
<evidence type="ECO:0000313" key="2">
    <source>
        <dbReference type="EMBL" id="KKQ93328.1"/>
    </source>
</evidence>
<name>A0A0G0LN66_UNCC2</name>
<dbReference type="EMBL" id="LBVV01000022">
    <property type="protein sequence ID" value="KKQ93328.1"/>
    <property type="molecule type" value="Genomic_DNA"/>
</dbReference>
<proteinExistence type="predicted"/>
<keyword evidence="1" id="KW-0472">Membrane</keyword>
<protein>
    <submittedName>
        <fullName evidence="2">Uncharacterized protein</fullName>
    </submittedName>
</protein>
<reference evidence="2 3" key="1">
    <citation type="journal article" date="2015" name="Nature">
        <title>rRNA introns, odd ribosomes, and small enigmatic genomes across a large radiation of phyla.</title>
        <authorList>
            <person name="Brown C.T."/>
            <person name="Hug L.A."/>
            <person name="Thomas B.C."/>
            <person name="Sharon I."/>
            <person name="Castelle C.J."/>
            <person name="Singh A."/>
            <person name="Wilkins M.J."/>
            <person name="Williams K.H."/>
            <person name="Banfield J.F."/>
        </authorList>
    </citation>
    <scope>NUCLEOTIDE SEQUENCE [LARGE SCALE GENOMIC DNA]</scope>
</reference>
<evidence type="ECO:0000313" key="3">
    <source>
        <dbReference type="Proteomes" id="UP000034207"/>
    </source>
</evidence>
<keyword evidence="1" id="KW-0812">Transmembrane</keyword>
<dbReference type="AlphaFoldDB" id="A0A0G0LN66"/>
<gene>
    <name evidence="2" type="ORF">UT18_C0022G0012</name>
</gene>